<proteinExistence type="predicted"/>
<dbReference type="EMBL" id="QXGD01000226">
    <property type="protein sequence ID" value="KAE9247019.1"/>
    <property type="molecule type" value="Genomic_DNA"/>
</dbReference>
<dbReference type="Proteomes" id="UP000440367">
    <property type="component" value="Unassembled WGS sequence"/>
</dbReference>
<protein>
    <submittedName>
        <fullName evidence="3">Uncharacterized protein</fullName>
    </submittedName>
</protein>
<reference evidence="3 4" key="1">
    <citation type="submission" date="2018-08" db="EMBL/GenBank/DDBJ databases">
        <title>Genomic investigation of the strawberry pathogen Phytophthora fragariae indicates pathogenicity is determined by transcriptional variation in three key races.</title>
        <authorList>
            <person name="Adams T.M."/>
            <person name="Armitage A.D."/>
            <person name="Sobczyk M.K."/>
            <person name="Bates H.J."/>
            <person name="Dunwell J.M."/>
            <person name="Nellist C.F."/>
            <person name="Harrison R.J."/>
        </authorList>
    </citation>
    <scope>NUCLEOTIDE SEQUENCE [LARGE SCALE GENOMIC DNA]</scope>
    <source>
        <strain evidence="3 4">BC-1</strain>
        <strain evidence="2 5">SCRP245</strain>
    </source>
</reference>
<dbReference type="AlphaFoldDB" id="A0A6A3ZY24"/>
<comment type="caution">
    <text evidence="3">The sequence shown here is derived from an EMBL/GenBank/DDBJ whole genome shotgun (WGS) entry which is preliminary data.</text>
</comment>
<accession>A0A6A3ZY24</accession>
<evidence type="ECO:0000313" key="5">
    <source>
        <dbReference type="Proteomes" id="UP000460718"/>
    </source>
</evidence>
<evidence type="ECO:0000313" key="2">
    <source>
        <dbReference type="EMBL" id="KAE8969781.1"/>
    </source>
</evidence>
<feature type="compositionally biased region" description="Basic and acidic residues" evidence="1">
    <location>
        <begin position="29"/>
        <end position="42"/>
    </location>
</feature>
<organism evidence="3 4">
    <name type="scientific">Phytophthora fragariae</name>
    <dbReference type="NCBI Taxonomy" id="53985"/>
    <lineage>
        <taxon>Eukaryota</taxon>
        <taxon>Sar</taxon>
        <taxon>Stramenopiles</taxon>
        <taxon>Oomycota</taxon>
        <taxon>Peronosporomycetes</taxon>
        <taxon>Peronosporales</taxon>
        <taxon>Peronosporaceae</taxon>
        <taxon>Phytophthora</taxon>
    </lineage>
</organism>
<gene>
    <name evidence="3" type="ORF">PF002_g6479</name>
    <name evidence="2" type="ORF">PF011_g26675</name>
</gene>
<dbReference type="Proteomes" id="UP000460718">
    <property type="component" value="Unassembled WGS sequence"/>
</dbReference>
<name>A0A6A3ZY24_9STRA</name>
<evidence type="ECO:0000256" key="1">
    <source>
        <dbReference type="SAM" id="MobiDB-lite"/>
    </source>
</evidence>
<sequence length="48" mass="5415">MPTLTASHIEELLESDLDSWEWATSQCNAKEEAKGQRAKHDGSITSRR</sequence>
<dbReference type="EMBL" id="QXFW01003605">
    <property type="protein sequence ID" value="KAE8969781.1"/>
    <property type="molecule type" value="Genomic_DNA"/>
</dbReference>
<evidence type="ECO:0000313" key="4">
    <source>
        <dbReference type="Proteomes" id="UP000440367"/>
    </source>
</evidence>
<evidence type="ECO:0000313" key="3">
    <source>
        <dbReference type="EMBL" id="KAE9247019.1"/>
    </source>
</evidence>
<feature type="region of interest" description="Disordered" evidence="1">
    <location>
        <begin position="28"/>
        <end position="48"/>
    </location>
</feature>